<evidence type="ECO:0000313" key="4">
    <source>
        <dbReference type="EMBL" id="NEY19414.1"/>
    </source>
</evidence>
<feature type="signal peptide" evidence="2">
    <location>
        <begin position="1"/>
        <end position="21"/>
    </location>
</feature>
<evidence type="ECO:0000259" key="3">
    <source>
        <dbReference type="PROSITE" id="PS51781"/>
    </source>
</evidence>
<reference evidence="4 5" key="1">
    <citation type="submission" date="2020-02" db="EMBL/GenBank/DDBJ databases">
        <authorList>
            <person name="Feng H."/>
        </authorList>
    </citation>
    <scope>NUCLEOTIDE SEQUENCE [LARGE SCALE GENOMIC DNA]</scope>
    <source>
        <strain evidence="4 5">Gsoil 114</strain>
    </source>
</reference>
<dbReference type="SMART" id="SM00287">
    <property type="entry name" value="SH3b"/>
    <property type="match status" value="6"/>
</dbReference>
<dbReference type="PANTHER" id="PTHR34408:SF1">
    <property type="entry name" value="GLYCOSYL HYDROLASE FAMILY 19 DOMAIN-CONTAINING PROTEIN HI_1415"/>
    <property type="match status" value="1"/>
</dbReference>
<feature type="compositionally biased region" description="Low complexity" evidence="1">
    <location>
        <begin position="324"/>
        <end position="362"/>
    </location>
</feature>
<dbReference type="SMART" id="SM00047">
    <property type="entry name" value="LYZ2"/>
    <property type="match status" value="1"/>
</dbReference>
<feature type="chain" id="PRO_5038446902" evidence="2">
    <location>
        <begin position="22"/>
        <end position="760"/>
    </location>
</feature>
<dbReference type="EMBL" id="JAAIWK010000005">
    <property type="protein sequence ID" value="NEY19414.1"/>
    <property type="molecule type" value="Genomic_DNA"/>
</dbReference>
<dbReference type="Gene3D" id="2.30.30.40">
    <property type="entry name" value="SH3 Domains"/>
    <property type="match status" value="6"/>
</dbReference>
<dbReference type="Pfam" id="PF01832">
    <property type="entry name" value="Glucosaminidase"/>
    <property type="match status" value="1"/>
</dbReference>
<dbReference type="Proteomes" id="UP000476934">
    <property type="component" value="Unassembled WGS sequence"/>
</dbReference>
<dbReference type="InterPro" id="IPR003646">
    <property type="entry name" value="SH3-like_bac-type"/>
</dbReference>
<gene>
    <name evidence="4" type="ORF">G4D61_05455</name>
</gene>
<keyword evidence="5" id="KW-1185">Reference proteome</keyword>
<evidence type="ECO:0000256" key="1">
    <source>
        <dbReference type="SAM" id="MobiDB-lite"/>
    </source>
</evidence>
<dbReference type="RefSeq" id="WP_163173433.1">
    <property type="nucleotide sequence ID" value="NZ_JAAIWK010000005.1"/>
</dbReference>
<reference evidence="4 5" key="2">
    <citation type="submission" date="2020-03" db="EMBL/GenBank/DDBJ databases">
        <title>Bacillus aquiflavi sp. nov., isolated from yellow water of strong flavor Chinese baijiu in Yibin region of China.</title>
        <authorList>
            <person name="Xie J."/>
        </authorList>
    </citation>
    <scope>NUCLEOTIDE SEQUENCE [LARGE SCALE GENOMIC DNA]</scope>
    <source>
        <strain evidence="4 5">Gsoil 114</strain>
    </source>
</reference>
<feature type="region of interest" description="Disordered" evidence="1">
    <location>
        <begin position="321"/>
        <end position="375"/>
    </location>
</feature>
<dbReference type="Gene3D" id="1.10.530.10">
    <property type="match status" value="1"/>
</dbReference>
<feature type="domain" description="SH3b" evidence="3">
    <location>
        <begin position="124"/>
        <end position="189"/>
    </location>
</feature>
<comment type="caution">
    <text evidence="4">The sequence shown here is derived from an EMBL/GenBank/DDBJ whole genome shotgun (WGS) entry which is preliminary data.</text>
</comment>
<feature type="domain" description="SH3b" evidence="3">
    <location>
        <begin position="193"/>
        <end position="254"/>
    </location>
</feature>
<dbReference type="PANTHER" id="PTHR34408">
    <property type="entry name" value="FAMILY PROTEIN, PUTATIVE-RELATED"/>
    <property type="match status" value="1"/>
</dbReference>
<dbReference type="Pfam" id="PF08239">
    <property type="entry name" value="SH3_3"/>
    <property type="match status" value="5"/>
</dbReference>
<proteinExistence type="predicted"/>
<dbReference type="InterPro" id="IPR002901">
    <property type="entry name" value="MGlyc_endo_b_GlcNAc-like_dom"/>
</dbReference>
<accession>A0A6M0P3X4</accession>
<dbReference type="PROSITE" id="PS51781">
    <property type="entry name" value="SH3B"/>
    <property type="match status" value="5"/>
</dbReference>
<protein>
    <submittedName>
        <fullName evidence="4">SH3 domain-containing protein</fullName>
    </submittedName>
</protein>
<sequence>MKKSLVIPTLCLAVLSTPAFEKVVHAASSEVSKSSITSTVKTTTKYVNVSSSSSLMLRSKASTSGKVLDHLKRGTAVTVYSTSNGWSKIKVNGKTGYVSSKYLSTAKISTSTVEKSSTTATVKTTTKYVNVSSNSSLTLRSQASTKGKMLASLKRGTSVTVYSTSKGWSKVKANGKTGYVHSQYLSTTKPVVTTTKYATTSISIRSTASTKGSVVTKASKGASVTVYSTTNGWSKVTVSGKTGYVESKYLSTTKPVVTTKYVDVDESSSLILRSTASETGTILTSLKRGTSVTVYSTTGDWAKVEANGKTGYVHSKYLSLTKPSTSSNTPSTSSTTNNNNTSSSSNTNTASTSNSNSSSNVTENDHSDSNSTTTSESIIKYVNVSNGSSLNMRSTPSSSASIVTKLARGTAVTFYSEANGWSLVSANGKTGYVNSAYLSSTVVQLPGAATAKISKVYEAYNITLNDAVNIQMKVNPQTDKKYSTFISSSAFSSLNSSTNPTQGVVSGTWNIRGGAGTNYWVVATAKNGTTLKILSKVKAADGSTWYQVSLDQSWVNASPDDVKYYLDPNNFSSDAIQQLQFLKLSTSANLDPAEVNEKILAGKGILAGKAAAFIKAGQTYGINEIYLIAHALLETGKGTSDLANGVSYKGVTVYNMYGIGAYDNDPTTGGAAYAYSQGWTTPEKAIIGGAAFIAKDFINAGQDTLYKMRWNPNAAAASNTATHQYATDIGWASKQVQQIYNLYSLLTSYSLTLDIPTYKE</sequence>
<dbReference type="SUPFAM" id="SSF50044">
    <property type="entry name" value="SH3-domain"/>
    <property type="match status" value="2"/>
</dbReference>
<dbReference type="InterPro" id="IPR036028">
    <property type="entry name" value="SH3-like_dom_sf"/>
</dbReference>
<feature type="domain" description="SH3b" evidence="3">
    <location>
        <begin position="42"/>
        <end position="107"/>
    </location>
</feature>
<organism evidence="4 5">
    <name type="scientific">Heyndrickxia ginsengihumi</name>
    <dbReference type="NCBI Taxonomy" id="363870"/>
    <lineage>
        <taxon>Bacteria</taxon>
        <taxon>Bacillati</taxon>
        <taxon>Bacillota</taxon>
        <taxon>Bacilli</taxon>
        <taxon>Bacillales</taxon>
        <taxon>Bacillaceae</taxon>
        <taxon>Heyndrickxia</taxon>
    </lineage>
</organism>
<evidence type="ECO:0000256" key="2">
    <source>
        <dbReference type="SAM" id="SignalP"/>
    </source>
</evidence>
<name>A0A6M0P3X4_9BACI</name>
<feature type="domain" description="SH3b" evidence="3">
    <location>
        <begin position="257"/>
        <end position="322"/>
    </location>
</feature>
<dbReference type="GO" id="GO:0004040">
    <property type="term" value="F:amidase activity"/>
    <property type="evidence" value="ECO:0007669"/>
    <property type="project" value="InterPro"/>
</dbReference>
<evidence type="ECO:0000313" key="5">
    <source>
        <dbReference type="Proteomes" id="UP000476934"/>
    </source>
</evidence>
<dbReference type="AlphaFoldDB" id="A0A6M0P3X4"/>
<feature type="domain" description="SH3b" evidence="3">
    <location>
        <begin position="379"/>
        <end position="442"/>
    </location>
</feature>
<keyword evidence="2" id="KW-0732">Signal</keyword>
<dbReference type="InterPro" id="IPR052354">
    <property type="entry name" value="Cell_Wall_Dynamics_Protein"/>
</dbReference>